<feature type="domain" description="Siroheme decarboxylase NirL-like HTH" evidence="7">
    <location>
        <begin position="9"/>
        <end position="54"/>
    </location>
</feature>
<protein>
    <recommendedName>
        <fullName evidence="4">siroheme decarboxylase</fullName>
        <ecNumber evidence="4">4.1.1.111</ecNumber>
    </recommendedName>
</protein>
<evidence type="ECO:0000313" key="9">
    <source>
        <dbReference type="Proteomes" id="UP001207582"/>
    </source>
</evidence>
<dbReference type="InterPro" id="IPR050684">
    <property type="entry name" value="HTH-Siroheme_Decarb"/>
</dbReference>
<evidence type="ECO:0000256" key="5">
    <source>
        <dbReference type="ARBA" id="ARBA00048470"/>
    </source>
</evidence>
<reference evidence="8 9" key="1">
    <citation type="submission" date="2022-10" db="EMBL/GenBank/DDBJ databases">
        <title>Defluviimonas sp. CAU 1641 isolated from mud.</title>
        <authorList>
            <person name="Kim W."/>
        </authorList>
    </citation>
    <scope>NUCLEOTIDE SEQUENCE [LARGE SCALE GENOMIC DNA]</scope>
    <source>
        <strain evidence="8 9">CAU 1641</strain>
    </source>
</reference>
<accession>A0ABT3J8K6</accession>
<dbReference type="Pfam" id="PF17805">
    <property type="entry name" value="AsnC_trans_reg2"/>
    <property type="match status" value="2"/>
</dbReference>
<dbReference type="Pfam" id="PF22451">
    <property type="entry name" value="NirdL-like_HTH"/>
    <property type="match status" value="2"/>
</dbReference>
<dbReference type="PROSITE" id="PS00519">
    <property type="entry name" value="HTH_ASNC_1"/>
    <property type="match status" value="1"/>
</dbReference>
<dbReference type="Gene3D" id="1.10.10.10">
    <property type="entry name" value="Winged helix-like DNA-binding domain superfamily/Winged helix DNA-binding domain"/>
    <property type="match status" value="1"/>
</dbReference>
<name>A0ABT3J8K6_9RHOB</name>
<keyword evidence="1" id="KW-0456">Lyase</keyword>
<feature type="domain" description="Siroheme decarboxylase AsnC-like ligand binding" evidence="6">
    <location>
        <begin position="229"/>
        <end position="316"/>
    </location>
</feature>
<evidence type="ECO:0000313" key="8">
    <source>
        <dbReference type="EMBL" id="MCW3784001.1"/>
    </source>
</evidence>
<organism evidence="8 9">
    <name type="scientific">Defluviimonas salinarum</name>
    <dbReference type="NCBI Taxonomy" id="2992147"/>
    <lineage>
        <taxon>Bacteria</taxon>
        <taxon>Pseudomonadati</taxon>
        <taxon>Pseudomonadota</taxon>
        <taxon>Alphaproteobacteria</taxon>
        <taxon>Rhodobacterales</taxon>
        <taxon>Paracoccaceae</taxon>
        <taxon>Albidovulum</taxon>
    </lineage>
</organism>
<evidence type="ECO:0000256" key="4">
    <source>
        <dbReference type="ARBA" id="ARBA00023471"/>
    </source>
</evidence>
<dbReference type="PANTHER" id="PTHR43413">
    <property type="entry name" value="TRANSCRIPTIONAL REGULATOR, ASNC FAMILY"/>
    <property type="match status" value="1"/>
</dbReference>
<dbReference type="Proteomes" id="UP001207582">
    <property type="component" value="Unassembled WGS sequence"/>
</dbReference>
<dbReference type="PANTHER" id="PTHR43413:SF1">
    <property type="entry name" value="SIROHEME DECARBOXYLASE NIRL SUBUNIT"/>
    <property type="match status" value="1"/>
</dbReference>
<evidence type="ECO:0000259" key="7">
    <source>
        <dbReference type="Pfam" id="PF22451"/>
    </source>
</evidence>
<feature type="domain" description="Siroheme decarboxylase AsnC-like ligand binding" evidence="6">
    <location>
        <begin position="68"/>
        <end position="142"/>
    </location>
</feature>
<keyword evidence="9" id="KW-1185">Reference proteome</keyword>
<dbReference type="InterPro" id="IPR036388">
    <property type="entry name" value="WH-like_DNA-bd_sf"/>
</dbReference>
<sequence length="330" mass="36170">MTMMLRPEDKRLIEAWQRDLPLVPHPFAEIGAALGLSEEEVLARLRHLAAMGAIARVGGTCRPNTIGASTLAAMEVPDLRVDEVAAIVGAEPGVNHSYLRENALNLWFVGTGPDRLHLDATLARIEKRTGLRVLDLPLVRAFNVDLGFPLEGERRMPPASAPADLSAIRPDDGAIIQAMTDGLALVARPFAALGDDLGRAEMEVISRLRALTEARILTRLGIIVRHRAIGWRSNAMVVWDVPEAEIDRAGPALASYPGVTLCYQRRPAPGKWRYRLYSMIHARTRSEALDILTGAADLPELRDKDHEVLFSLRCFKQTGALVHDRGTVAA</sequence>
<gene>
    <name evidence="8" type="ORF">OM960_20915</name>
</gene>
<evidence type="ECO:0000256" key="2">
    <source>
        <dbReference type="ARBA" id="ARBA00023444"/>
    </source>
</evidence>
<evidence type="ECO:0000256" key="3">
    <source>
        <dbReference type="ARBA" id="ARBA00023457"/>
    </source>
</evidence>
<dbReference type="InterPro" id="IPR040523">
    <property type="entry name" value="AsnC_trans_reg2"/>
</dbReference>
<comment type="catalytic activity">
    <reaction evidence="5">
        <text>siroheme + 2 H(+) = 12,18-didecarboxysiroheme + 2 CO2</text>
        <dbReference type="Rhea" id="RHEA:19093"/>
        <dbReference type="ChEBI" id="CHEBI:15378"/>
        <dbReference type="ChEBI" id="CHEBI:16526"/>
        <dbReference type="ChEBI" id="CHEBI:60052"/>
        <dbReference type="ChEBI" id="CHEBI:140497"/>
        <dbReference type="EC" id="4.1.1.111"/>
    </reaction>
</comment>
<evidence type="ECO:0000259" key="6">
    <source>
        <dbReference type="Pfam" id="PF17805"/>
    </source>
</evidence>
<dbReference type="InterPro" id="IPR019885">
    <property type="entry name" value="Tscrpt_reg_HTH_AsnC-type_CS"/>
</dbReference>
<feature type="domain" description="Siroheme decarboxylase NirL-like HTH" evidence="7">
    <location>
        <begin position="173"/>
        <end position="216"/>
    </location>
</feature>
<dbReference type="RefSeq" id="WP_264773352.1">
    <property type="nucleotide sequence ID" value="NZ_JAPDOG010000029.1"/>
</dbReference>
<dbReference type="EMBL" id="JAPDOG010000029">
    <property type="protein sequence ID" value="MCW3784001.1"/>
    <property type="molecule type" value="Genomic_DNA"/>
</dbReference>
<comment type="pathway">
    <text evidence="2">Porphyrin-containing compound metabolism.</text>
</comment>
<evidence type="ECO:0000256" key="1">
    <source>
        <dbReference type="ARBA" id="ARBA00023239"/>
    </source>
</evidence>
<comment type="caution">
    <text evidence="8">The sequence shown here is derived from an EMBL/GenBank/DDBJ whole genome shotgun (WGS) entry which is preliminary data.</text>
</comment>
<dbReference type="InterPro" id="IPR053953">
    <property type="entry name" value="NirdL-like_HTH"/>
</dbReference>
<comment type="similarity">
    <text evidence="3">Belongs to the Ahb/Nir family.</text>
</comment>
<proteinExistence type="inferred from homology"/>
<dbReference type="EC" id="4.1.1.111" evidence="4"/>
<dbReference type="Gene3D" id="3.30.70.3460">
    <property type="match status" value="2"/>
</dbReference>